<sequence>CSWLNFLFTLDRLVFILYPKRFKKLQKKKFALKIVLSIPSFFFTNDQVFNKNTNQSMLVCVASPILSISRKAIAQCWFKKWPNREKRSAQCENLDHK</sequence>
<dbReference type="Proteomes" id="UP000276133">
    <property type="component" value="Unassembled WGS sequence"/>
</dbReference>
<protein>
    <submittedName>
        <fullName evidence="1">Uncharacterized protein</fullName>
    </submittedName>
</protein>
<accession>A0A3M7QTC3</accession>
<dbReference type="AlphaFoldDB" id="A0A3M7QTC3"/>
<keyword evidence="2" id="KW-1185">Reference proteome</keyword>
<proteinExistence type="predicted"/>
<reference evidence="1 2" key="1">
    <citation type="journal article" date="2018" name="Sci. Rep.">
        <title>Genomic signatures of local adaptation to the degree of environmental predictability in rotifers.</title>
        <authorList>
            <person name="Franch-Gras L."/>
            <person name="Hahn C."/>
            <person name="Garcia-Roger E.M."/>
            <person name="Carmona M.J."/>
            <person name="Serra M."/>
            <person name="Gomez A."/>
        </authorList>
    </citation>
    <scope>NUCLEOTIDE SEQUENCE [LARGE SCALE GENOMIC DNA]</scope>
    <source>
        <strain evidence="1">HYR1</strain>
    </source>
</reference>
<gene>
    <name evidence="1" type="ORF">BpHYR1_043543</name>
</gene>
<evidence type="ECO:0000313" key="1">
    <source>
        <dbReference type="EMBL" id="RNA14228.1"/>
    </source>
</evidence>
<dbReference type="OrthoDB" id="9990906at2759"/>
<dbReference type="EMBL" id="REGN01005235">
    <property type="protein sequence ID" value="RNA14228.1"/>
    <property type="molecule type" value="Genomic_DNA"/>
</dbReference>
<evidence type="ECO:0000313" key="2">
    <source>
        <dbReference type="Proteomes" id="UP000276133"/>
    </source>
</evidence>
<feature type="non-terminal residue" evidence="1">
    <location>
        <position position="1"/>
    </location>
</feature>
<comment type="caution">
    <text evidence="1">The sequence shown here is derived from an EMBL/GenBank/DDBJ whole genome shotgun (WGS) entry which is preliminary data.</text>
</comment>
<name>A0A3M7QTC3_BRAPC</name>
<organism evidence="1 2">
    <name type="scientific">Brachionus plicatilis</name>
    <name type="common">Marine rotifer</name>
    <name type="synonym">Brachionus muelleri</name>
    <dbReference type="NCBI Taxonomy" id="10195"/>
    <lineage>
        <taxon>Eukaryota</taxon>
        <taxon>Metazoa</taxon>
        <taxon>Spiralia</taxon>
        <taxon>Gnathifera</taxon>
        <taxon>Rotifera</taxon>
        <taxon>Eurotatoria</taxon>
        <taxon>Monogononta</taxon>
        <taxon>Pseudotrocha</taxon>
        <taxon>Ploima</taxon>
        <taxon>Brachionidae</taxon>
        <taxon>Brachionus</taxon>
    </lineage>
</organism>